<gene>
    <name evidence="1" type="ORF">GCM10023315_09510</name>
</gene>
<dbReference type="InterPro" id="IPR023393">
    <property type="entry name" value="START-like_dom_sf"/>
</dbReference>
<dbReference type="CDD" id="cd07812">
    <property type="entry name" value="SRPBCC"/>
    <property type="match status" value="1"/>
</dbReference>
<dbReference type="SUPFAM" id="SSF55961">
    <property type="entry name" value="Bet v1-like"/>
    <property type="match status" value="1"/>
</dbReference>
<keyword evidence="2" id="KW-1185">Reference proteome</keyword>
<evidence type="ECO:0000313" key="1">
    <source>
        <dbReference type="EMBL" id="GAA4963188.1"/>
    </source>
</evidence>
<comment type="caution">
    <text evidence="1">The sequence shown here is derived from an EMBL/GenBank/DDBJ whole genome shotgun (WGS) entry which is preliminary data.</text>
</comment>
<dbReference type="RefSeq" id="WP_345165142.1">
    <property type="nucleotide sequence ID" value="NZ_BAABJK010000004.1"/>
</dbReference>
<evidence type="ECO:0008006" key="3">
    <source>
        <dbReference type="Google" id="ProtNLM"/>
    </source>
</evidence>
<protein>
    <recommendedName>
        <fullName evidence="3">Orotate phosphoribosyltransferase</fullName>
    </recommendedName>
</protein>
<dbReference type="EMBL" id="BAABJK010000004">
    <property type="protein sequence ID" value="GAA4963188.1"/>
    <property type="molecule type" value="Genomic_DNA"/>
</dbReference>
<reference evidence="2" key="1">
    <citation type="journal article" date="2019" name="Int. J. Syst. Evol. Microbiol.">
        <title>The Global Catalogue of Microorganisms (GCM) 10K type strain sequencing project: providing services to taxonomists for standard genome sequencing and annotation.</title>
        <authorList>
            <consortium name="The Broad Institute Genomics Platform"/>
            <consortium name="The Broad Institute Genome Sequencing Center for Infectious Disease"/>
            <person name="Wu L."/>
            <person name="Ma J."/>
        </authorList>
    </citation>
    <scope>NUCLEOTIDE SEQUENCE [LARGE SCALE GENOMIC DNA]</scope>
    <source>
        <strain evidence="2">JCM 18287</strain>
    </source>
</reference>
<dbReference type="Proteomes" id="UP001501692">
    <property type="component" value="Unassembled WGS sequence"/>
</dbReference>
<proteinExistence type="predicted"/>
<dbReference type="Gene3D" id="3.30.530.20">
    <property type="match status" value="1"/>
</dbReference>
<organism evidence="1 2">
    <name type="scientific">Algibacter aquimarinus</name>
    <dbReference type="NCBI Taxonomy" id="1136748"/>
    <lineage>
        <taxon>Bacteria</taxon>
        <taxon>Pseudomonadati</taxon>
        <taxon>Bacteroidota</taxon>
        <taxon>Flavobacteriia</taxon>
        <taxon>Flavobacteriales</taxon>
        <taxon>Flavobacteriaceae</taxon>
        <taxon>Algibacter</taxon>
    </lineage>
</organism>
<evidence type="ECO:0000313" key="2">
    <source>
        <dbReference type="Proteomes" id="UP001501692"/>
    </source>
</evidence>
<sequence>MNLESPKISVSKSPQQVFDFLADIKNFESLMPENISKFEVLDSDKFLFALKGMPEIILKKKEEIPPNKIVLGAAGGKIDFSLIATISQVNENSSEVQLDFTGDFNPMMVMMIKKPITKFIETLATSIPEAI</sequence>
<name>A0ABP9H7M6_9FLAO</name>
<accession>A0ABP9H7M6</accession>